<evidence type="ECO:0000256" key="2">
    <source>
        <dbReference type="SAM" id="MobiDB-lite"/>
    </source>
</evidence>
<sequence length="65" mass="7392">MSEKREPTRPLARHDADEPARKGTVAGFVASARMWAREQGLPVSSSGPLPYGIVDQYRRRRQLRE</sequence>
<feature type="domain" description="Lsr2 DNA-binding" evidence="3">
    <location>
        <begin position="32"/>
        <end position="58"/>
    </location>
</feature>
<dbReference type="InterPro" id="IPR055370">
    <property type="entry name" value="Lsr2_DNA-bd"/>
</dbReference>
<dbReference type="Proteomes" id="UP001595947">
    <property type="component" value="Unassembled WGS sequence"/>
</dbReference>
<organism evidence="4 5">
    <name type="scientific">Actinomycetospora atypica</name>
    <dbReference type="NCBI Taxonomy" id="1290095"/>
    <lineage>
        <taxon>Bacteria</taxon>
        <taxon>Bacillati</taxon>
        <taxon>Actinomycetota</taxon>
        <taxon>Actinomycetes</taxon>
        <taxon>Pseudonocardiales</taxon>
        <taxon>Pseudonocardiaceae</taxon>
        <taxon>Actinomycetospora</taxon>
    </lineage>
</organism>
<evidence type="ECO:0000256" key="1">
    <source>
        <dbReference type="ARBA" id="ARBA00023125"/>
    </source>
</evidence>
<accession>A0ABV9YE54</accession>
<reference evidence="5" key="1">
    <citation type="journal article" date="2019" name="Int. J. Syst. Evol. Microbiol.">
        <title>The Global Catalogue of Microorganisms (GCM) 10K type strain sequencing project: providing services to taxonomists for standard genome sequencing and annotation.</title>
        <authorList>
            <consortium name="The Broad Institute Genomics Platform"/>
            <consortium name="The Broad Institute Genome Sequencing Center for Infectious Disease"/>
            <person name="Wu L."/>
            <person name="Ma J."/>
        </authorList>
    </citation>
    <scope>NUCLEOTIDE SEQUENCE [LARGE SCALE GENOMIC DNA]</scope>
    <source>
        <strain evidence="5">CGMCC 4.7093</strain>
    </source>
</reference>
<gene>
    <name evidence="4" type="ORF">ACFPBZ_02465</name>
</gene>
<dbReference type="RefSeq" id="WP_378034410.1">
    <property type="nucleotide sequence ID" value="NZ_JBHSIV010000002.1"/>
</dbReference>
<dbReference type="Gene3D" id="4.10.320.10">
    <property type="entry name" value="E3-binding domain"/>
    <property type="match status" value="1"/>
</dbReference>
<feature type="region of interest" description="Disordered" evidence="2">
    <location>
        <begin position="1"/>
        <end position="23"/>
    </location>
</feature>
<dbReference type="InterPro" id="IPR036625">
    <property type="entry name" value="E3-bd_dom_sf"/>
</dbReference>
<protein>
    <recommendedName>
        <fullName evidence="3">Lsr2 DNA-binding domain-containing protein</fullName>
    </recommendedName>
</protein>
<name>A0ABV9YE54_9PSEU</name>
<evidence type="ECO:0000259" key="3">
    <source>
        <dbReference type="Pfam" id="PF23359"/>
    </source>
</evidence>
<dbReference type="EMBL" id="JBHSIV010000002">
    <property type="protein sequence ID" value="MFC5061055.1"/>
    <property type="molecule type" value="Genomic_DNA"/>
</dbReference>
<keyword evidence="5" id="KW-1185">Reference proteome</keyword>
<evidence type="ECO:0000313" key="5">
    <source>
        <dbReference type="Proteomes" id="UP001595947"/>
    </source>
</evidence>
<feature type="compositionally biased region" description="Basic and acidic residues" evidence="2">
    <location>
        <begin position="1"/>
        <end position="21"/>
    </location>
</feature>
<comment type="caution">
    <text evidence="4">The sequence shown here is derived from an EMBL/GenBank/DDBJ whole genome shotgun (WGS) entry which is preliminary data.</text>
</comment>
<evidence type="ECO:0000313" key="4">
    <source>
        <dbReference type="EMBL" id="MFC5061055.1"/>
    </source>
</evidence>
<dbReference type="Pfam" id="PF23359">
    <property type="entry name" value="Lsr2_DNA-bd"/>
    <property type="match status" value="1"/>
</dbReference>
<proteinExistence type="predicted"/>
<keyword evidence="1" id="KW-0238">DNA-binding</keyword>